<dbReference type="EMBL" id="CP055153">
    <property type="protein sequence ID" value="QMU29768.1"/>
    <property type="molecule type" value="Genomic_DNA"/>
</dbReference>
<dbReference type="RefSeq" id="WP_182412228.1">
    <property type="nucleotide sequence ID" value="NZ_CP055153.1"/>
</dbReference>
<evidence type="ECO:0000256" key="1">
    <source>
        <dbReference type="SAM" id="Phobius"/>
    </source>
</evidence>
<name>A0A7L7LAA8_9BACT</name>
<dbReference type="KEGG" id="add:HUW48_17840"/>
<organism evidence="2 3">
    <name type="scientific">Adhaeribacter radiodurans</name>
    <dbReference type="NCBI Taxonomy" id="2745197"/>
    <lineage>
        <taxon>Bacteria</taxon>
        <taxon>Pseudomonadati</taxon>
        <taxon>Bacteroidota</taxon>
        <taxon>Cytophagia</taxon>
        <taxon>Cytophagales</taxon>
        <taxon>Hymenobacteraceae</taxon>
        <taxon>Adhaeribacter</taxon>
    </lineage>
</organism>
<feature type="transmembrane region" description="Helical" evidence="1">
    <location>
        <begin position="80"/>
        <end position="104"/>
    </location>
</feature>
<evidence type="ECO:0000313" key="3">
    <source>
        <dbReference type="Proteomes" id="UP000514509"/>
    </source>
</evidence>
<keyword evidence="3" id="KW-1185">Reference proteome</keyword>
<keyword evidence="1" id="KW-1133">Transmembrane helix</keyword>
<dbReference type="Proteomes" id="UP000514509">
    <property type="component" value="Chromosome"/>
</dbReference>
<feature type="transmembrane region" description="Helical" evidence="1">
    <location>
        <begin position="34"/>
        <end position="60"/>
    </location>
</feature>
<reference evidence="2 3" key="1">
    <citation type="submission" date="2020-06" db="EMBL/GenBank/DDBJ databases">
        <authorList>
            <person name="Hwang Y.J."/>
        </authorList>
    </citation>
    <scope>NUCLEOTIDE SEQUENCE [LARGE SCALE GENOMIC DNA]</scope>
    <source>
        <strain evidence="2 3">KUDC8001</strain>
    </source>
</reference>
<keyword evidence="1" id="KW-0472">Membrane</keyword>
<keyword evidence="1" id="KW-0812">Transmembrane</keyword>
<sequence>MTLINTLLVPLIISGLPLISILTLSRIKNIKESFVLTAITTIIAVLIGFATPIYACLVSAKGLLQNQSVNQSNCVTGSAIFLPIGVLMTISALVLGVNNGISTYKLNFVRTKRKNLE</sequence>
<proteinExistence type="predicted"/>
<accession>A0A7L7LAA8</accession>
<gene>
    <name evidence="2" type="ORF">HUW48_17840</name>
</gene>
<dbReference type="AlphaFoldDB" id="A0A7L7LAA8"/>
<feature type="transmembrane region" description="Helical" evidence="1">
    <location>
        <begin position="6"/>
        <end position="27"/>
    </location>
</feature>
<reference evidence="2 3" key="2">
    <citation type="submission" date="2020-08" db="EMBL/GenBank/DDBJ databases">
        <title>Adhaeribacter dokdonensis sp. nov., isolated from the rhizosphere of Elymus tsukushiensis, a plant native to the Dokdo Islands, Republic of Korea.</title>
        <authorList>
            <person name="Ghim S.Y."/>
        </authorList>
    </citation>
    <scope>NUCLEOTIDE SEQUENCE [LARGE SCALE GENOMIC DNA]</scope>
    <source>
        <strain evidence="2 3">KUDC8001</strain>
    </source>
</reference>
<evidence type="ECO:0000313" key="2">
    <source>
        <dbReference type="EMBL" id="QMU29768.1"/>
    </source>
</evidence>
<protein>
    <submittedName>
        <fullName evidence="2">Uncharacterized protein</fullName>
    </submittedName>
</protein>